<dbReference type="Pfam" id="PF07690">
    <property type="entry name" value="MFS_1"/>
    <property type="match status" value="1"/>
</dbReference>
<feature type="transmembrane region" description="Helical" evidence="8">
    <location>
        <begin position="360"/>
        <end position="383"/>
    </location>
</feature>
<dbReference type="AlphaFoldDB" id="A0A4P7GP30"/>
<protein>
    <submittedName>
        <fullName evidence="10">MFS transporter</fullName>
    </submittedName>
</protein>
<feature type="transmembrane region" description="Helical" evidence="8">
    <location>
        <begin position="103"/>
        <end position="123"/>
    </location>
</feature>
<feature type="transmembrane region" description="Helical" evidence="8">
    <location>
        <begin position="12"/>
        <end position="35"/>
    </location>
</feature>
<feature type="domain" description="Major facilitator superfamily (MFS) profile" evidence="9">
    <location>
        <begin position="12"/>
        <end position="458"/>
    </location>
</feature>
<dbReference type="RefSeq" id="WP_135079700.1">
    <property type="nucleotide sequence ID" value="NZ_CP038267.1"/>
</dbReference>
<evidence type="ECO:0000256" key="4">
    <source>
        <dbReference type="ARBA" id="ARBA00022692"/>
    </source>
</evidence>
<reference evidence="10 11" key="1">
    <citation type="submission" date="2019-03" db="EMBL/GenBank/DDBJ databases">
        <title>Three New Species of Nocardioides, Nocardioides euryhalodurans sp. nov., Nocardioides seonyuensis sp. nov. and Nocardioides eburneoflavus sp. nov., Iolated from Soil.</title>
        <authorList>
            <person name="Roh S.G."/>
            <person name="Lee C."/>
            <person name="Kim M.-K."/>
            <person name="Kim S.B."/>
        </authorList>
    </citation>
    <scope>NUCLEOTIDE SEQUENCE [LARGE SCALE GENOMIC DNA]</scope>
    <source>
        <strain evidence="10 11">MMS17-SY117</strain>
    </source>
</reference>
<dbReference type="PROSITE" id="PS50850">
    <property type="entry name" value="MFS"/>
    <property type="match status" value="1"/>
</dbReference>
<keyword evidence="4 8" id="KW-0812">Transmembrane</keyword>
<dbReference type="GO" id="GO:0022857">
    <property type="term" value="F:transmembrane transporter activity"/>
    <property type="evidence" value="ECO:0007669"/>
    <property type="project" value="InterPro"/>
</dbReference>
<feature type="transmembrane region" description="Helical" evidence="8">
    <location>
        <begin position="432"/>
        <end position="453"/>
    </location>
</feature>
<dbReference type="GO" id="GO:0005886">
    <property type="term" value="C:plasma membrane"/>
    <property type="evidence" value="ECO:0007669"/>
    <property type="project" value="UniProtKB-SubCell"/>
</dbReference>
<dbReference type="EMBL" id="CP038267">
    <property type="protein sequence ID" value="QBR93860.1"/>
    <property type="molecule type" value="Genomic_DNA"/>
</dbReference>
<keyword evidence="2" id="KW-0813">Transport</keyword>
<sequence>MSPATRRQQRVTFAVLTVAVGSFALLQSLIVPVLAQIQVEYDTDQSTVTWVLTAYLLSASIATPLLGRIGDVVGKKRMLVATLVALSVGSLMAALAPSIGWLIAARVVQGAGGGVLPLSFGIIRDEFTAKMTNALSVLASLTAVGFGFGIVVAGPIVDALGYHWLFWLPMVVTAVAAVAAVALIPESPRGAPERLPLLPAVLLAGWLLTLLLPVSQGNKWGWSSPAVLVLLAVSAALIAAWVRLETRVRVPLIDMRMMRLRGVWTTNLVTLFVGFGMFASFAFLPQLLQTPVASGYGFGASITESGRLLLPSAVGSFAVGFLTAPLMARFGARPVILTGTILSALSYVAMALFHGSTGELLVGITLQGLGTGLVISSSASVVIASVPAHQTGVASGMNANIRTIGGSIGSAVTAGIVTAHLGPAGFPDEAGYTVAFLVLAGCLVVASVAALAIPDIHRTGRSPAPEGAAPVHERPLEAERSTVR</sequence>
<evidence type="ECO:0000259" key="9">
    <source>
        <dbReference type="PROSITE" id="PS50850"/>
    </source>
</evidence>
<dbReference type="InterPro" id="IPR011701">
    <property type="entry name" value="MFS"/>
</dbReference>
<dbReference type="PANTHER" id="PTHR42718">
    <property type="entry name" value="MAJOR FACILITATOR SUPERFAMILY MULTIDRUG TRANSPORTER MFSC"/>
    <property type="match status" value="1"/>
</dbReference>
<evidence type="ECO:0000256" key="7">
    <source>
        <dbReference type="SAM" id="MobiDB-lite"/>
    </source>
</evidence>
<keyword evidence="6 8" id="KW-0472">Membrane</keyword>
<evidence type="ECO:0000256" key="8">
    <source>
        <dbReference type="SAM" id="Phobius"/>
    </source>
</evidence>
<gene>
    <name evidence="10" type="ORF">EXE57_17405</name>
</gene>
<feature type="compositionally biased region" description="Basic and acidic residues" evidence="7">
    <location>
        <begin position="471"/>
        <end position="484"/>
    </location>
</feature>
<feature type="region of interest" description="Disordered" evidence="7">
    <location>
        <begin position="459"/>
        <end position="484"/>
    </location>
</feature>
<accession>A0A4P7GP30</accession>
<feature type="transmembrane region" description="Helical" evidence="8">
    <location>
        <begin position="335"/>
        <end position="354"/>
    </location>
</feature>
<feature type="transmembrane region" description="Helical" evidence="8">
    <location>
        <begin position="308"/>
        <end position="328"/>
    </location>
</feature>
<keyword evidence="11" id="KW-1185">Reference proteome</keyword>
<dbReference type="PANTHER" id="PTHR42718:SF46">
    <property type="entry name" value="BLR6921 PROTEIN"/>
    <property type="match status" value="1"/>
</dbReference>
<evidence type="ECO:0000256" key="2">
    <source>
        <dbReference type="ARBA" id="ARBA00022448"/>
    </source>
</evidence>
<feature type="transmembrane region" description="Helical" evidence="8">
    <location>
        <begin position="195"/>
        <end position="214"/>
    </location>
</feature>
<feature type="transmembrane region" description="Helical" evidence="8">
    <location>
        <begin position="78"/>
        <end position="97"/>
    </location>
</feature>
<feature type="transmembrane region" description="Helical" evidence="8">
    <location>
        <begin position="220"/>
        <end position="242"/>
    </location>
</feature>
<dbReference type="KEGG" id="noy:EXE57_17405"/>
<dbReference type="Proteomes" id="UP000294894">
    <property type="component" value="Chromosome"/>
</dbReference>
<evidence type="ECO:0000313" key="10">
    <source>
        <dbReference type="EMBL" id="QBR93860.1"/>
    </source>
</evidence>
<feature type="transmembrane region" description="Helical" evidence="8">
    <location>
        <begin position="135"/>
        <end position="156"/>
    </location>
</feature>
<dbReference type="CDD" id="cd17504">
    <property type="entry name" value="MFS_MMR_MDR_like"/>
    <property type="match status" value="1"/>
</dbReference>
<evidence type="ECO:0000256" key="1">
    <source>
        <dbReference type="ARBA" id="ARBA00004651"/>
    </source>
</evidence>
<keyword evidence="3" id="KW-1003">Cell membrane</keyword>
<evidence type="ECO:0000256" key="6">
    <source>
        <dbReference type="ARBA" id="ARBA00023136"/>
    </source>
</evidence>
<feature type="transmembrane region" description="Helical" evidence="8">
    <location>
        <begin position="47"/>
        <end position="66"/>
    </location>
</feature>
<dbReference type="InterPro" id="IPR020846">
    <property type="entry name" value="MFS_dom"/>
</dbReference>
<feature type="transmembrane region" description="Helical" evidence="8">
    <location>
        <begin position="404"/>
        <end position="426"/>
    </location>
</feature>
<evidence type="ECO:0000256" key="3">
    <source>
        <dbReference type="ARBA" id="ARBA00022475"/>
    </source>
</evidence>
<dbReference type="OrthoDB" id="4484751at2"/>
<feature type="transmembrane region" description="Helical" evidence="8">
    <location>
        <begin position="263"/>
        <end position="288"/>
    </location>
</feature>
<comment type="subcellular location">
    <subcellularLocation>
        <location evidence="1">Cell membrane</location>
        <topology evidence="1">Multi-pass membrane protein</topology>
    </subcellularLocation>
</comment>
<dbReference type="SUPFAM" id="SSF103473">
    <property type="entry name" value="MFS general substrate transporter"/>
    <property type="match status" value="1"/>
</dbReference>
<keyword evidence="5 8" id="KW-1133">Transmembrane helix</keyword>
<feature type="transmembrane region" description="Helical" evidence="8">
    <location>
        <begin position="162"/>
        <end position="183"/>
    </location>
</feature>
<evidence type="ECO:0000256" key="5">
    <source>
        <dbReference type="ARBA" id="ARBA00022989"/>
    </source>
</evidence>
<dbReference type="InterPro" id="IPR036259">
    <property type="entry name" value="MFS_trans_sf"/>
</dbReference>
<dbReference type="Gene3D" id="1.20.1250.20">
    <property type="entry name" value="MFS general substrate transporter like domains"/>
    <property type="match status" value="2"/>
</dbReference>
<name>A0A4P7GP30_9ACTN</name>
<organism evidence="10 11">
    <name type="scientific">Nocardioides euryhalodurans</name>
    <dbReference type="NCBI Taxonomy" id="2518370"/>
    <lineage>
        <taxon>Bacteria</taxon>
        <taxon>Bacillati</taxon>
        <taxon>Actinomycetota</taxon>
        <taxon>Actinomycetes</taxon>
        <taxon>Propionibacteriales</taxon>
        <taxon>Nocardioidaceae</taxon>
        <taxon>Nocardioides</taxon>
    </lineage>
</organism>
<evidence type="ECO:0000313" key="11">
    <source>
        <dbReference type="Proteomes" id="UP000294894"/>
    </source>
</evidence>
<proteinExistence type="predicted"/>